<dbReference type="SUPFAM" id="SSF52540">
    <property type="entry name" value="P-loop containing nucleoside triphosphate hydrolases"/>
    <property type="match status" value="1"/>
</dbReference>
<dbReference type="RefSeq" id="WP_380129929.1">
    <property type="nucleotide sequence ID" value="NZ_JBHSEG010000008.1"/>
</dbReference>
<protein>
    <submittedName>
        <fullName evidence="4">AAA family ATPase</fullName>
    </submittedName>
</protein>
<proteinExistence type="predicted"/>
<dbReference type="InterPro" id="IPR027417">
    <property type="entry name" value="P-loop_NTPase"/>
</dbReference>
<dbReference type="SUPFAM" id="SSF53795">
    <property type="entry name" value="PEP carboxykinase-like"/>
    <property type="match status" value="1"/>
</dbReference>
<dbReference type="Pfam" id="PF19568">
    <property type="entry name" value="Spore_III_AA"/>
    <property type="match status" value="1"/>
</dbReference>
<evidence type="ECO:0000256" key="1">
    <source>
        <dbReference type="ARBA" id="ARBA00022741"/>
    </source>
</evidence>
<dbReference type="PANTHER" id="PTHR20953:SF3">
    <property type="entry name" value="P-LOOP CONTAINING NUCLEOSIDE TRIPHOSPHATE HYDROLASES SUPERFAMILY PROTEIN"/>
    <property type="match status" value="1"/>
</dbReference>
<evidence type="ECO:0000313" key="5">
    <source>
        <dbReference type="Proteomes" id="UP001595939"/>
    </source>
</evidence>
<organism evidence="4 5">
    <name type="scientific">Deinococcus sonorensis</name>
    <dbReference type="NCBI Taxonomy" id="309891"/>
    <lineage>
        <taxon>Bacteria</taxon>
        <taxon>Thermotogati</taxon>
        <taxon>Deinococcota</taxon>
        <taxon>Deinococci</taxon>
        <taxon>Deinococcales</taxon>
        <taxon>Deinococcaceae</taxon>
        <taxon>Deinococcus</taxon>
    </lineage>
</organism>
<accession>A0ABV8YB77</accession>
<comment type="caution">
    <text evidence="4">The sequence shown here is derived from an EMBL/GenBank/DDBJ whole genome shotgun (WGS) entry which is preliminary data.</text>
</comment>
<keyword evidence="5" id="KW-1185">Reference proteome</keyword>
<dbReference type="PANTHER" id="PTHR20953">
    <property type="entry name" value="KINASE-RELATED"/>
    <property type="match status" value="1"/>
</dbReference>
<keyword evidence="1" id="KW-0547">Nucleotide-binding</keyword>
<keyword evidence="2" id="KW-0067">ATP-binding</keyword>
<reference evidence="5" key="1">
    <citation type="journal article" date="2019" name="Int. J. Syst. Evol. Microbiol.">
        <title>The Global Catalogue of Microorganisms (GCM) 10K type strain sequencing project: providing services to taxonomists for standard genome sequencing and annotation.</title>
        <authorList>
            <consortium name="The Broad Institute Genomics Platform"/>
            <consortium name="The Broad Institute Genome Sequencing Center for Infectious Disease"/>
            <person name="Wu L."/>
            <person name="Ma J."/>
        </authorList>
    </citation>
    <scope>NUCLEOTIDE SEQUENCE [LARGE SCALE GENOMIC DNA]</scope>
    <source>
        <strain evidence="5">CCUG 39970</strain>
    </source>
</reference>
<feature type="domain" description="Stage III sporulation protein AA AAA+ ATPase" evidence="3">
    <location>
        <begin position="84"/>
        <end position="248"/>
    </location>
</feature>
<dbReference type="InterPro" id="IPR045735">
    <property type="entry name" value="Spore_III_AA_AAA+_ATPase"/>
</dbReference>
<name>A0ABV8YB77_9DEIO</name>
<sequence length="332" mass="36308">MTRLSAAQDVTTDAEYQAALQVLPADVRAYVQPQIRNVEEVTLDLGGYLQLKLPDLRVTYPLRVTPDHLTYLTDVVGRFTGNGRRGIDGTLHRVGGNTNAEELIDKVSLRVARVIAGVAEPMREAIERSPGVAIIGPPAVGKTTLLRDVCRIRLETIGAGLCVVDSDSELCGAGRIPHPLLARARIFRVGEPGRQARQLSQAIRNHGAEEVATDEVQPADVPLLMTAYNNGVAVTCSLHGRTIGNIVNNLERRILMGAVENPRDGTVSLREQPIFSLVIEVHGKGRYRVIENVPQAVARTLRGELPAYWYVGEWSDAQRQAAERLNLQQLGD</sequence>
<evidence type="ECO:0000313" key="4">
    <source>
        <dbReference type="EMBL" id="MFC4455212.1"/>
    </source>
</evidence>
<gene>
    <name evidence="4" type="ORF">ACFO0P_15645</name>
</gene>
<dbReference type="Proteomes" id="UP001595939">
    <property type="component" value="Unassembled WGS sequence"/>
</dbReference>
<evidence type="ECO:0000259" key="3">
    <source>
        <dbReference type="Pfam" id="PF19568"/>
    </source>
</evidence>
<dbReference type="EMBL" id="JBHSEG010000008">
    <property type="protein sequence ID" value="MFC4455212.1"/>
    <property type="molecule type" value="Genomic_DNA"/>
</dbReference>
<evidence type="ECO:0000256" key="2">
    <source>
        <dbReference type="ARBA" id="ARBA00022840"/>
    </source>
</evidence>
<dbReference type="Gene3D" id="3.40.50.300">
    <property type="entry name" value="P-loop containing nucleotide triphosphate hydrolases"/>
    <property type="match status" value="1"/>
</dbReference>